<organism evidence="8 10">
    <name type="scientific">Exiguobacterium aurantiacum</name>
    <dbReference type="NCBI Taxonomy" id="33987"/>
    <lineage>
        <taxon>Bacteria</taxon>
        <taxon>Bacillati</taxon>
        <taxon>Bacillota</taxon>
        <taxon>Bacilli</taxon>
        <taxon>Bacillales</taxon>
        <taxon>Bacillales Family XII. Incertae Sedis</taxon>
        <taxon>Exiguobacterium</taxon>
    </lineage>
</organism>
<dbReference type="Proteomes" id="UP000254060">
    <property type="component" value="Unassembled WGS sequence"/>
</dbReference>
<dbReference type="NCBIfam" id="TIGR02941">
    <property type="entry name" value="Sigma_B"/>
    <property type="match status" value="1"/>
</dbReference>
<reference evidence="8 10" key="1">
    <citation type="submission" date="2018-06" db="EMBL/GenBank/DDBJ databases">
        <authorList>
            <consortium name="Pathogen Informatics"/>
            <person name="Doyle S."/>
        </authorList>
    </citation>
    <scope>NUCLEOTIDE SEQUENCE [LARGE SCALE GENOMIC DNA]</scope>
    <source>
        <strain evidence="8 10">NCTC13163</strain>
    </source>
</reference>
<dbReference type="PROSITE" id="PS00715">
    <property type="entry name" value="SIGMA70_1"/>
    <property type="match status" value="1"/>
</dbReference>
<dbReference type="GO" id="GO:0016987">
    <property type="term" value="F:sigma factor activity"/>
    <property type="evidence" value="ECO:0007669"/>
    <property type="project" value="UniProtKB-KW"/>
</dbReference>
<dbReference type="GO" id="GO:0003677">
    <property type="term" value="F:DNA binding"/>
    <property type="evidence" value="ECO:0007669"/>
    <property type="project" value="UniProtKB-KW"/>
</dbReference>
<dbReference type="InterPro" id="IPR014288">
    <property type="entry name" value="RNA_pol_sigma-B"/>
</dbReference>
<evidence type="ECO:0000259" key="7">
    <source>
        <dbReference type="PROSITE" id="PS00716"/>
    </source>
</evidence>
<name>A0A377FXK7_9BACL</name>
<dbReference type="Pfam" id="PF04539">
    <property type="entry name" value="Sigma70_r3"/>
    <property type="match status" value="1"/>
</dbReference>
<dbReference type="Proteomes" id="UP001060325">
    <property type="component" value="Chromosome"/>
</dbReference>
<dbReference type="InterPro" id="IPR013325">
    <property type="entry name" value="RNA_pol_sigma_r2"/>
</dbReference>
<evidence type="ECO:0000256" key="4">
    <source>
        <dbReference type="ARBA" id="ARBA00023163"/>
    </source>
</evidence>
<comment type="similarity">
    <text evidence="5">Belongs to the sigma-70 factor family.</text>
</comment>
<dbReference type="CDD" id="cd06171">
    <property type="entry name" value="Sigma70_r4"/>
    <property type="match status" value="1"/>
</dbReference>
<dbReference type="InterPro" id="IPR014322">
    <property type="entry name" value="RNA_pol_sigma-B/F/G"/>
</dbReference>
<dbReference type="EMBL" id="UGGP01000001">
    <property type="protein sequence ID" value="STO09304.1"/>
    <property type="molecule type" value="Genomic_DNA"/>
</dbReference>
<dbReference type="Gene3D" id="1.20.120.1810">
    <property type="match status" value="1"/>
</dbReference>
<protein>
    <recommendedName>
        <fullName evidence="5">RNA polymerase sigma factor</fullName>
    </recommendedName>
</protein>
<keyword evidence="2 5" id="KW-0731">Sigma factor</keyword>
<feature type="domain" description="RNA polymerase sigma-70" evidence="6">
    <location>
        <begin position="59"/>
        <end position="72"/>
    </location>
</feature>
<gene>
    <name evidence="8" type="primary">sigB</name>
    <name evidence="8" type="ORF">NCTC13163_02737</name>
    <name evidence="9" type="ORF">NMQ00_14040</name>
</gene>
<dbReference type="Gene3D" id="1.10.10.10">
    <property type="entry name" value="Winged helix-like DNA-binding domain superfamily/Winged helix DNA-binding domain"/>
    <property type="match status" value="2"/>
</dbReference>
<proteinExistence type="inferred from homology"/>
<dbReference type="STRING" id="1397694.GCA_000702585_00162"/>
<keyword evidence="4 5" id="KW-0804">Transcription</keyword>
<evidence type="ECO:0000259" key="6">
    <source>
        <dbReference type="PROSITE" id="PS00715"/>
    </source>
</evidence>
<dbReference type="InterPro" id="IPR013324">
    <property type="entry name" value="RNA_pol_sigma_r3/r4-like"/>
</dbReference>
<dbReference type="InterPro" id="IPR007627">
    <property type="entry name" value="RNA_pol_sigma70_r2"/>
</dbReference>
<dbReference type="PANTHER" id="PTHR30385:SF4">
    <property type="entry name" value="RNA POLYMERASE SIGMA-E FACTOR"/>
    <property type="match status" value="1"/>
</dbReference>
<dbReference type="AlphaFoldDB" id="A0A377FXK7"/>
<dbReference type="Pfam" id="PF04545">
    <property type="entry name" value="Sigma70_r4"/>
    <property type="match status" value="1"/>
</dbReference>
<dbReference type="NCBIfam" id="TIGR02937">
    <property type="entry name" value="sigma70-ECF"/>
    <property type="match status" value="1"/>
</dbReference>
<comment type="function">
    <text evidence="5">Sigma factors are initiation factors that promote the attachment of RNA polymerase to specific initiation sites and are then released.</text>
</comment>
<keyword evidence="3 5" id="KW-0238">DNA-binding</keyword>
<keyword evidence="11" id="KW-1185">Reference proteome</keyword>
<reference evidence="9" key="2">
    <citation type="submission" date="2022-07" db="EMBL/GenBank/DDBJ databases">
        <title>Complete genome of CX2.</title>
        <authorList>
            <person name="Cao G."/>
        </authorList>
    </citation>
    <scope>NUCLEOTIDE SEQUENCE</scope>
    <source>
        <strain evidence="9">CX2</strain>
    </source>
</reference>
<sequence>MPAKSQQRHHSDDEVLEWIERYQQDDQNEEVQMLLINRYSDLVEALARKFSRGRAIHDDLVQVGMIGLLAALRRFDPEFGRSFESFAVPTIIGEIKRFIRDKTWSVHVPRRIKELGPKIKKTVEELTTELQRSPRIDEIADHLGVSDEEILETLEMGKSYQALSVDSSIEADNEGSTVTLLDLVGSQERGYESVDQRLILEKAFSVLNEREQAILECAYYKNMSQKETGELLGISQMHVSRLQRRALEKLREAIKVPLNEVFSNDD</sequence>
<evidence type="ECO:0000256" key="1">
    <source>
        <dbReference type="ARBA" id="ARBA00023015"/>
    </source>
</evidence>
<evidence type="ECO:0000256" key="2">
    <source>
        <dbReference type="ARBA" id="ARBA00023082"/>
    </source>
</evidence>
<accession>A0A377FXK7</accession>
<dbReference type="InterPro" id="IPR007624">
    <property type="entry name" value="RNA_pol_sigma70_r3"/>
</dbReference>
<dbReference type="PROSITE" id="PS00716">
    <property type="entry name" value="SIGMA70_2"/>
    <property type="match status" value="1"/>
</dbReference>
<dbReference type="InterPro" id="IPR007630">
    <property type="entry name" value="RNA_pol_sigma70_r4"/>
</dbReference>
<dbReference type="RefSeq" id="WP_021068185.1">
    <property type="nucleotide sequence ID" value="NZ_CP085004.1"/>
</dbReference>
<dbReference type="InterPro" id="IPR014284">
    <property type="entry name" value="RNA_pol_sigma-70_dom"/>
</dbReference>
<dbReference type="SUPFAM" id="SSF88946">
    <property type="entry name" value="Sigma2 domain of RNA polymerase sigma factors"/>
    <property type="match status" value="1"/>
</dbReference>
<dbReference type="GO" id="GO:0006352">
    <property type="term" value="P:DNA-templated transcription initiation"/>
    <property type="evidence" value="ECO:0007669"/>
    <property type="project" value="InterPro"/>
</dbReference>
<evidence type="ECO:0000256" key="3">
    <source>
        <dbReference type="ARBA" id="ARBA00023125"/>
    </source>
</evidence>
<evidence type="ECO:0000313" key="10">
    <source>
        <dbReference type="Proteomes" id="UP000254060"/>
    </source>
</evidence>
<dbReference type="PANTHER" id="PTHR30385">
    <property type="entry name" value="SIGMA FACTOR F FLAGELLAR"/>
    <property type="match status" value="1"/>
</dbReference>
<dbReference type="OrthoDB" id="9809557at2"/>
<evidence type="ECO:0000256" key="5">
    <source>
        <dbReference type="RuleBase" id="RU362124"/>
    </source>
</evidence>
<dbReference type="SUPFAM" id="SSF88659">
    <property type="entry name" value="Sigma3 and sigma4 domains of RNA polymerase sigma factors"/>
    <property type="match status" value="2"/>
</dbReference>
<dbReference type="PRINTS" id="PR00046">
    <property type="entry name" value="SIGMA70FCT"/>
</dbReference>
<dbReference type="Pfam" id="PF04542">
    <property type="entry name" value="Sigma70_r2"/>
    <property type="match status" value="1"/>
</dbReference>
<dbReference type="InterPro" id="IPR036388">
    <property type="entry name" value="WH-like_DNA-bd_sf"/>
</dbReference>
<keyword evidence="1 5" id="KW-0805">Transcription regulation</keyword>
<feature type="domain" description="RNA polymerase sigma-70" evidence="7">
    <location>
        <begin position="224"/>
        <end position="250"/>
    </location>
</feature>
<dbReference type="InterPro" id="IPR000943">
    <property type="entry name" value="RNA_pol_sigma70"/>
</dbReference>
<evidence type="ECO:0000313" key="8">
    <source>
        <dbReference type="EMBL" id="STO09304.1"/>
    </source>
</evidence>
<evidence type="ECO:0000313" key="11">
    <source>
        <dbReference type="Proteomes" id="UP001060325"/>
    </source>
</evidence>
<evidence type="ECO:0000313" key="9">
    <source>
        <dbReference type="EMBL" id="UTT42616.1"/>
    </source>
</evidence>
<dbReference type="EMBL" id="CP101462">
    <property type="protein sequence ID" value="UTT42616.1"/>
    <property type="molecule type" value="Genomic_DNA"/>
</dbReference>
<dbReference type="NCBIfam" id="TIGR02980">
    <property type="entry name" value="SigBFG"/>
    <property type="match status" value="1"/>
</dbReference>